<dbReference type="FunFam" id="3.30.559.10:FF:000003">
    <property type="entry name" value="Acetyltransferase component of pyruvate dehydrogenase complex"/>
    <property type="match status" value="1"/>
</dbReference>
<dbReference type="GO" id="GO:0005739">
    <property type="term" value="C:mitochondrion"/>
    <property type="evidence" value="ECO:0007669"/>
    <property type="project" value="UniProtKB-SubCell"/>
</dbReference>
<dbReference type="InterPro" id="IPR006257">
    <property type="entry name" value="LAT1"/>
</dbReference>
<evidence type="ECO:0000256" key="3">
    <source>
        <dbReference type="ARBA" id="ARBA00022946"/>
    </source>
</evidence>
<dbReference type="PROSITE" id="PS00189">
    <property type="entry name" value="LIPOYL"/>
    <property type="match status" value="1"/>
</dbReference>
<evidence type="ECO:0000256" key="5">
    <source>
        <dbReference type="SAM" id="MobiDB-lite"/>
    </source>
</evidence>
<dbReference type="EMBL" id="JAAWWB010000005">
    <property type="protein sequence ID" value="KAG6782120.1"/>
    <property type="molecule type" value="Genomic_DNA"/>
</dbReference>
<comment type="caution">
    <text evidence="8">The sequence shown here is derived from an EMBL/GenBank/DDBJ whole genome shotgun (WGS) entry which is preliminary data.</text>
</comment>
<evidence type="ECO:0000256" key="1">
    <source>
        <dbReference type="ARBA" id="ARBA00007317"/>
    </source>
</evidence>
<name>A0A8X8D8R2_POPTO</name>
<dbReference type="NCBIfam" id="TIGR01349">
    <property type="entry name" value="PDHac_trf_mito"/>
    <property type="match status" value="1"/>
</dbReference>
<dbReference type="Proteomes" id="UP000886885">
    <property type="component" value="Chromosome 3A"/>
</dbReference>
<dbReference type="InterPro" id="IPR004167">
    <property type="entry name" value="PSBD"/>
</dbReference>
<dbReference type="Pfam" id="PF00198">
    <property type="entry name" value="2-oxoacid_dh"/>
    <property type="match status" value="1"/>
</dbReference>
<keyword evidence="9" id="KW-1185">Reference proteome</keyword>
<feature type="region of interest" description="Disordered" evidence="5">
    <location>
        <begin position="207"/>
        <end position="258"/>
    </location>
</feature>
<comment type="subcellular location">
    <subcellularLocation>
        <location evidence="4">Mitochondrion</location>
    </subcellularLocation>
</comment>
<dbReference type="EC" id="2.3.1.12" evidence="4"/>
<dbReference type="PANTHER" id="PTHR23151:SF90">
    <property type="entry name" value="DIHYDROLIPOYLLYSINE-RESIDUE ACETYLTRANSFERASE COMPONENT OF PYRUVATE DEHYDROGENASE COMPLEX, MITOCHONDRIAL-RELATED"/>
    <property type="match status" value="1"/>
</dbReference>
<keyword evidence="4" id="KW-0808">Transferase</keyword>
<dbReference type="GO" id="GO:0006086">
    <property type="term" value="P:pyruvate decarboxylation to acetyl-CoA"/>
    <property type="evidence" value="ECO:0007669"/>
    <property type="project" value="InterPro"/>
</dbReference>
<dbReference type="FunFam" id="2.40.50.100:FF:000010">
    <property type="entry name" value="Acetyltransferase component of pyruvate dehydrogenase complex"/>
    <property type="match status" value="1"/>
</dbReference>
<dbReference type="PROSITE" id="PS50968">
    <property type="entry name" value="BIOTINYL_LIPOYL"/>
    <property type="match status" value="1"/>
</dbReference>
<evidence type="ECO:0000313" key="9">
    <source>
        <dbReference type="Proteomes" id="UP000886885"/>
    </source>
</evidence>
<evidence type="ECO:0000256" key="4">
    <source>
        <dbReference type="RuleBase" id="RU361137"/>
    </source>
</evidence>
<dbReference type="GO" id="GO:0004742">
    <property type="term" value="F:dihydrolipoyllysine-residue acetyltransferase activity"/>
    <property type="evidence" value="ECO:0007669"/>
    <property type="project" value="UniProtKB-UniRule"/>
</dbReference>
<keyword evidence="4" id="KW-0012">Acyltransferase</keyword>
<dbReference type="GO" id="GO:0045254">
    <property type="term" value="C:pyruvate dehydrogenase complex"/>
    <property type="evidence" value="ECO:0007669"/>
    <property type="project" value="UniProtKB-UniRule"/>
</dbReference>
<organism evidence="8 9">
    <name type="scientific">Populus tomentosa</name>
    <name type="common">Chinese white poplar</name>
    <dbReference type="NCBI Taxonomy" id="118781"/>
    <lineage>
        <taxon>Eukaryota</taxon>
        <taxon>Viridiplantae</taxon>
        <taxon>Streptophyta</taxon>
        <taxon>Embryophyta</taxon>
        <taxon>Tracheophyta</taxon>
        <taxon>Spermatophyta</taxon>
        <taxon>Magnoliopsida</taxon>
        <taxon>eudicotyledons</taxon>
        <taxon>Gunneridae</taxon>
        <taxon>Pentapetalae</taxon>
        <taxon>rosids</taxon>
        <taxon>fabids</taxon>
        <taxon>Malpighiales</taxon>
        <taxon>Salicaceae</taxon>
        <taxon>Saliceae</taxon>
        <taxon>Populus</taxon>
    </lineage>
</organism>
<sequence length="578" mass="62790">MAYASHLFQHSKKLRIHQRADLVRWLSNDSHLFGGKRNGMFIISSIHGKSLRSVADGYDQVSLLLPDAWAVMEKRRYSSAAANSTVMSFGASNKDVSGTIMKVGSPIAGPLFMKDFAWYVLLRYTGREGFHLIQGNIARWLKKEGDKISTGEVLCEVETDKATVEMECMEEGYLAKILKGDGSKEIKLGEVIAITVEDEEDIAKFKDYNPSASGSGATSANEASAPTPPASHKEEVEKPASLPEPKISKPSAAPDGDRAFASPLARKLAEDHNVPLSSIKGTGPDGHIVKADIEDYLVCDVNGLGFSCSSQNIYASVKNFPHFVASRGKEAPATKPVTKDTSAPALDYVDIPHSQIRKVTASRLLFSKQTIPHYYLTVDTCVDKLMGLRSQLNSIQETSGGKRISVNDLVIKAAALALRKVPQCNSSWTDNYIRQYNNVNINVAVQTDNGLYVPVIRDADKKGLSKIGDEVKNLAQKARENSLKPEDYEGGTFTVSNLGGPFGIKQFCAIINPPQSGILAIGSAEKRVIPGSGPDDFKSASFMSVTLSCDHRVIDGAIGAEWLKAFKGYIENPESMLL</sequence>
<gene>
    <name evidence="8" type="ORF">POTOM_011508</name>
</gene>
<dbReference type="CDD" id="cd06849">
    <property type="entry name" value="lipoyl_domain"/>
    <property type="match status" value="1"/>
</dbReference>
<dbReference type="InterPro" id="IPR000089">
    <property type="entry name" value="Biotin_lipoyl"/>
</dbReference>
<evidence type="ECO:0000259" key="6">
    <source>
        <dbReference type="PROSITE" id="PS50968"/>
    </source>
</evidence>
<feature type="domain" description="Lipoyl-binding" evidence="6">
    <location>
        <begin position="119"/>
        <end position="196"/>
    </location>
</feature>
<dbReference type="OrthoDB" id="537444at2759"/>
<comment type="similarity">
    <text evidence="1 4">Belongs to the 2-oxoacid dehydrogenase family.</text>
</comment>
<keyword evidence="3" id="KW-0809">Transit peptide</keyword>
<comment type="cofactor">
    <cofactor evidence="4">
        <name>(R)-lipoate</name>
        <dbReference type="ChEBI" id="CHEBI:83088"/>
    </cofactor>
    <text evidence="4">Binds 1 lipoyl cofactor covalently.</text>
</comment>
<dbReference type="AlphaFoldDB" id="A0A8X8D8R2"/>
<proteinExistence type="inferred from homology"/>
<dbReference type="PANTHER" id="PTHR23151">
    <property type="entry name" value="DIHYDROLIPOAMIDE ACETYL/SUCCINYL-TRANSFERASE-RELATED"/>
    <property type="match status" value="1"/>
</dbReference>
<dbReference type="Pfam" id="PF00364">
    <property type="entry name" value="Biotin_lipoyl"/>
    <property type="match status" value="1"/>
</dbReference>
<evidence type="ECO:0000259" key="7">
    <source>
        <dbReference type="PROSITE" id="PS51826"/>
    </source>
</evidence>
<evidence type="ECO:0000313" key="8">
    <source>
        <dbReference type="EMBL" id="KAG6782120.1"/>
    </source>
</evidence>
<feature type="domain" description="Peripheral subunit-binding (PSBD)" evidence="7">
    <location>
        <begin position="260"/>
        <end position="297"/>
    </location>
</feature>
<evidence type="ECO:0000256" key="2">
    <source>
        <dbReference type="ARBA" id="ARBA00022823"/>
    </source>
</evidence>
<protein>
    <recommendedName>
        <fullName evidence="4">Acetyltransferase component of pyruvate dehydrogenase complex</fullName>
        <ecNumber evidence="4">2.3.1.12</ecNumber>
    </recommendedName>
</protein>
<dbReference type="Pfam" id="PF02817">
    <property type="entry name" value="E3_binding"/>
    <property type="match status" value="1"/>
</dbReference>
<accession>A0A8X8D8R2</accession>
<keyword evidence="2 4" id="KW-0450">Lipoyl</keyword>
<comment type="function">
    <text evidence="4">The pyruvate dehydrogenase complex catalyzes the overall conversion of pyruvate to acetyl-CoA and CO(2).</text>
</comment>
<dbReference type="InterPro" id="IPR001078">
    <property type="entry name" value="2-oxoacid_DH_actylTfrase"/>
</dbReference>
<comment type="catalytic activity">
    <reaction evidence="4">
        <text>N(6)-[(R)-dihydrolipoyl]-L-lysyl-[protein] + acetyl-CoA = N(6)-[(R)-S(8)-acetyldihydrolipoyl]-L-lysyl-[protein] + CoA</text>
        <dbReference type="Rhea" id="RHEA:17017"/>
        <dbReference type="Rhea" id="RHEA-COMP:10475"/>
        <dbReference type="Rhea" id="RHEA-COMP:10478"/>
        <dbReference type="ChEBI" id="CHEBI:57287"/>
        <dbReference type="ChEBI" id="CHEBI:57288"/>
        <dbReference type="ChEBI" id="CHEBI:83100"/>
        <dbReference type="ChEBI" id="CHEBI:83111"/>
        <dbReference type="EC" id="2.3.1.12"/>
    </reaction>
</comment>
<dbReference type="InterPro" id="IPR045257">
    <property type="entry name" value="E2/Pdx1"/>
</dbReference>
<feature type="compositionally biased region" description="Polar residues" evidence="5">
    <location>
        <begin position="210"/>
        <end position="224"/>
    </location>
</feature>
<dbReference type="InterPro" id="IPR003016">
    <property type="entry name" value="2-oxoA_DH_lipoyl-BS"/>
</dbReference>
<dbReference type="PROSITE" id="PS51826">
    <property type="entry name" value="PSBD"/>
    <property type="match status" value="1"/>
</dbReference>
<reference evidence="8" key="1">
    <citation type="journal article" date="2020" name="bioRxiv">
        <title>Hybrid origin of Populus tomentosa Carr. identified through genome sequencing and phylogenomic analysis.</title>
        <authorList>
            <person name="An X."/>
            <person name="Gao K."/>
            <person name="Chen Z."/>
            <person name="Li J."/>
            <person name="Yang X."/>
            <person name="Yang X."/>
            <person name="Zhou J."/>
            <person name="Guo T."/>
            <person name="Zhao T."/>
            <person name="Huang S."/>
            <person name="Miao D."/>
            <person name="Khan W.U."/>
            <person name="Rao P."/>
            <person name="Ye M."/>
            <person name="Lei B."/>
            <person name="Liao W."/>
            <person name="Wang J."/>
            <person name="Ji L."/>
            <person name="Li Y."/>
            <person name="Guo B."/>
            <person name="Mustafa N.S."/>
            <person name="Li S."/>
            <person name="Yun Q."/>
            <person name="Keller S.R."/>
            <person name="Mao J."/>
            <person name="Zhang R."/>
            <person name="Strauss S.H."/>
        </authorList>
    </citation>
    <scope>NUCLEOTIDE SEQUENCE</scope>
    <source>
        <strain evidence="8">GM15</strain>
        <tissue evidence="8">Leaf</tissue>
    </source>
</reference>